<proteinExistence type="predicted"/>
<gene>
    <name evidence="3" type="ORF">E3N88_30982</name>
</gene>
<evidence type="ECO:0000256" key="1">
    <source>
        <dbReference type="SAM" id="MobiDB-lite"/>
    </source>
</evidence>
<dbReference type="EMBL" id="SZYD01000015">
    <property type="protein sequence ID" value="KAD3641758.1"/>
    <property type="molecule type" value="Genomic_DNA"/>
</dbReference>
<dbReference type="OrthoDB" id="2272416at2759"/>
<feature type="domain" description="Ty3 transposon capsid-like protein" evidence="2">
    <location>
        <begin position="104"/>
        <end position="266"/>
    </location>
</feature>
<dbReference type="InterPro" id="IPR045358">
    <property type="entry name" value="Ty3_capsid"/>
</dbReference>
<keyword evidence="4" id="KW-1185">Reference proteome</keyword>
<protein>
    <recommendedName>
        <fullName evidence="2">Ty3 transposon capsid-like protein domain-containing protein</fullName>
    </recommendedName>
</protein>
<dbReference type="Proteomes" id="UP000326396">
    <property type="component" value="Linkage Group LG5"/>
</dbReference>
<organism evidence="3 4">
    <name type="scientific">Mikania micrantha</name>
    <name type="common">bitter vine</name>
    <dbReference type="NCBI Taxonomy" id="192012"/>
    <lineage>
        <taxon>Eukaryota</taxon>
        <taxon>Viridiplantae</taxon>
        <taxon>Streptophyta</taxon>
        <taxon>Embryophyta</taxon>
        <taxon>Tracheophyta</taxon>
        <taxon>Spermatophyta</taxon>
        <taxon>Magnoliopsida</taxon>
        <taxon>eudicotyledons</taxon>
        <taxon>Gunneridae</taxon>
        <taxon>Pentapetalae</taxon>
        <taxon>asterids</taxon>
        <taxon>campanulids</taxon>
        <taxon>Asterales</taxon>
        <taxon>Asteraceae</taxon>
        <taxon>Asteroideae</taxon>
        <taxon>Heliantheae alliance</taxon>
        <taxon>Eupatorieae</taxon>
        <taxon>Mikania</taxon>
    </lineage>
</organism>
<feature type="region of interest" description="Disordered" evidence="1">
    <location>
        <begin position="350"/>
        <end position="378"/>
    </location>
</feature>
<dbReference type="PANTHER" id="PTHR34482:SF36">
    <property type="entry name" value="RETROTRANSPOSON GAG DOMAIN-CONTAINING PROTEIN"/>
    <property type="match status" value="1"/>
</dbReference>
<evidence type="ECO:0000313" key="3">
    <source>
        <dbReference type="EMBL" id="KAD3641758.1"/>
    </source>
</evidence>
<reference evidence="3 4" key="1">
    <citation type="submission" date="2019-05" db="EMBL/GenBank/DDBJ databases">
        <title>Mikania micrantha, genome provides insights into the molecular mechanism of rapid growth.</title>
        <authorList>
            <person name="Liu B."/>
        </authorList>
    </citation>
    <scope>NUCLEOTIDE SEQUENCE [LARGE SCALE GENOMIC DNA]</scope>
    <source>
        <strain evidence="3">NLD-2019</strain>
        <tissue evidence="3">Leaf</tissue>
    </source>
</reference>
<feature type="region of interest" description="Disordered" evidence="1">
    <location>
        <begin position="55"/>
        <end position="88"/>
    </location>
</feature>
<evidence type="ECO:0000259" key="2">
    <source>
        <dbReference type="Pfam" id="PF19259"/>
    </source>
</evidence>
<accession>A0A5N6MNQ0</accession>
<comment type="caution">
    <text evidence="3">The sequence shown here is derived from an EMBL/GenBank/DDBJ whole genome shotgun (WGS) entry which is preliminary data.</text>
</comment>
<dbReference type="Pfam" id="PF19259">
    <property type="entry name" value="Ty3_capsid"/>
    <property type="match status" value="2"/>
</dbReference>
<evidence type="ECO:0000313" key="4">
    <source>
        <dbReference type="Proteomes" id="UP000326396"/>
    </source>
</evidence>
<feature type="domain" description="Ty3 transposon capsid-like protein" evidence="2">
    <location>
        <begin position="453"/>
        <end position="615"/>
    </location>
</feature>
<dbReference type="AlphaFoldDB" id="A0A5N6MNQ0"/>
<feature type="region of interest" description="Disordered" evidence="1">
    <location>
        <begin position="1"/>
        <end position="29"/>
    </location>
</feature>
<dbReference type="PANTHER" id="PTHR34482">
    <property type="entry name" value="DNA DAMAGE-INDUCIBLE PROTEIN 1-LIKE"/>
    <property type="match status" value="1"/>
</dbReference>
<name>A0A5N6MNQ0_9ASTR</name>
<sequence length="704" mass="76898">MAPRRGRSAKNPQTQESIPDPPVSGPSLNEADVARIAGDQLSAVLTGMLAQYQTNRAPGSGRVHTEHNATGGHVETRHTTSTNTINPDPPQRGCTYKYFASCNPPTFTGKEGASGLLKWIEGMETKLKISQCLAEHKVSYAACSLTDSALTWWNTQAKTLTTAVVDAMTWDEFKTLILSEYCPITEIQKLQEEFWNHSMIGADCLKYTDRFHELTCLLPNMFPTEQALIEKYIKGLVPQIKGMVTAAEPRTLKHAITLTTRLTDVAVRSGTLTVKGESSSSLATTTPSTVKGVKRKWVGKGKPGAPVEPSRNVQMAKGYIATTLERKAYVGQAPKCPKCPFHHVGPCPTMAPRRGRSAKNPQTQESIPDPPVSGPSLNEADVARIAGDQLSAVLTGMLAQYQTNRAPGSGRVHTEHNATGGHVETRHTTSTNTINPDPPQRGCTYKYFASCNPPTFTGKEGASGLLKWIEGMETKLKISQCLAEHKVSYAACSLTDSALTWWNTQAKTLTTAVVDAMTWDEFKTLILSEYCPITEIQKLQEEFWNHSMIGADCLKYTDRFHELTCLLPNMFPTEQALIEKYIKGLVPQIKGMVTAAEPRTLKHAITLTTRLTDVAVRSGTLTVKGESSSSLATTTPSTVKGVKRKWVGKGKPGAPVEPSRNVQMAKGYIATTLERKAYVGQAPKCPKCPFHHVGPCPNPFRIHL</sequence>